<sequence length="118" mass="13956">MNKTKINQPQDTEMLDEYDFSQGVRGKYHQAYQNNNLPKLQGIQFLTDQKNRRTGVFIDLLSHQQLWETVINQYPHLGNIHFLTDSQGQQIAVILNFQEHLTLWQDIYDHLIADLMNE</sequence>
<proteinExistence type="predicted"/>
<gene>
    <name evidence="1" type="ORF">CUN59_05855</name>
</gene>
<dbReference type="RefSeq" id="WP_104386953.1">
    <property type="nucleotide sequence ID" value="NZ_PGEM01000034.1"/>
</dbReference>
<reference evidence="1 2" key="1">
    <citation type="submission" date="2018-02" db="EMBL/GenBank/DDBJ databases">
        <title>Discovery of a pederin family compound in a non-symbiotic bloom-forming cyanobacterium.</title>
        <authorList>
            <person name="Kust A."/>
            <person name="Mares J."/>
            <person name="Jokela J."/>
            <person name="Urajova P."/>
            <person name="Hajek J."/>
            <person name="Saurav K."/>
            <person name="Voracova K."/>
            <person name="Fewer D.P."/>
            <person name="Haapaniemi E."/>
            <person name="Permi P."/>
            <person name="Rehakova K."/>
            <person name="Sivonen K."/>
            <person name="Hrouzek P."/>
        </authorList>
    </citation>
    <scope>NUCLEOTIDE SEQUENCE [LARGE SCALE GENOMIC DNA]</scope>
    <source>
        <strain evidence="1 2">CHARLIE-1</strain>
    </source>
</reference>
<dbReference type="AlphaFoldDB" id="A0A2S6CWX7"/>
<evidence type="ECO:0000313" key="1">
    <source>
        <dbReference type="EMBL" id="PPJ64229.1"/>
    </source>
</evidence>
<name>A0A2S6CWX7_9CYAN</name>
<keyword evidence="2" id="KW-1185">Reference proteome</keyword>
<dbReference type="OrthoDB" id="532567at2"/>
<organism evidence="1 2">
    <name type="scientific">Cuspidothrix issatschenkoi CHARLIE-1</name>
    <dbReference type="NCBI Taxonomy" id="2052836"/>
    <lineage>
        <taxon>Bacteria</taxon>
        <taxon>Bacillati</taxon>
        <taxon>Cyanobacteriota</taxon>
        <taxon>Cyanophyceae</taxon>
        <taxon>Nostocales</taxon>
        <taxon>Aphanizomenonaceae</taxon>
        <taxon>Cuspidothrix</taxon>
    </lineage>
</organism>
<accession>A0A2S6CWX7</accession>
<dbReference type="Proteomes" id="UP000239589">
    <property type="component" value="Unassembled WGS sequence"/>
</dbReference>
<protein>
    <submittedName>
        <fullName evidence="1">Uncharacterized protein</fullName>
    </submittedName>
</protein>
<dbReference type="EMBL" id="PGEM01000034">
    <property type="protein sequence ID" value="PPJ64229.1"/>
    <property type="molecule type" value="Genomic_DNA"/>
</dbReference>
<evidence type="ECO:0000313" key="2">
    <source>
        <dbReference type="Proteomes" id="UP000239589"/>
    </source>
</evidence>
<comment type="caution">
    <text evidence="1">The sequence shown here is derived from an EMBL/GenBank/DDBJ whole genome shotgun (WGS) entry which is preliminary data.</text>
</comment>